<proteinExistence type="predicted"/>
<keyword evidence="3" id="KW-0732">Signal</keyword>
<dbReference type="Pfam" id="PF07470">
    <property type="entry name" value="Glyco_hydro_88"/>
    <property type="match status" value="1"/>
</dbReference>
<dbReference type="GO" id="GO:0016787">
    <property type="term" value="F:hydrolase activity"/>
    <property type="evidence" value="ECO:0007669"/>
    <property type="project" value="UniProtKB-KW"/>
</dbReference>
<dbReference type="InterPro" id="IPR001451">
    <property type="entry name" value="Hexapep"/>
</dbReference>
<protein>
    <submittedName>
        <fullName evidence="4">Cell wall glycosyl hydrolase</fullName>
    </submittedName>
</protein>
<sequence length="610" mass="67579">MRSVNAALVVGVVAAGLGAGAPACNHPPYSAWMTDSMIRRGVEPSFHYDQATLYTSFEAIYEHTKNQTIYDYYRAQVDAVIFPNGTIDGFNYSRYSLDPYRFGNNALYWYEKTGEEKYRIAADGIKRTLDNHPRTPTGGLWHREVVYPNQMWLDGIYMADTFYAKYVSLFQPDNQTAWDDIVLQFDNIDARTRRDDNLLVHGYDESKQAVWADPETGAAPLVWGRADGWYFMALLEVIDLLPEEHPGRQRLLGYFKGLAQGLKGAQDESGGWWNVMEKRYEDVEGNYIESSASVMFTFGWLKGLNLGYLSEADYLDVAKKAWNGMVDMFVTHNDNGSINWQGTVMVGSLGSNATFEPPYSIIMTQPRAKEISAYRDGISYPVRQKDFWNALARCAKACGEFNNLPSNATPEEKSAAWRKIVAPTSSAGTPVSSANDFPTPSVKGPIRIDYDLRVHIAADTFINHNCTILDTPVADVRIGKHCSLGPHVSIYSVGHNLNSDTHPRVSFGKPVTIEDGCWIGGNVTILGGVKIGASSTIAAGSVVRSDIPPRSVAAGVPARVIRQIRPGEEHDAFPVASLHVALQIPSNHGGVEHMNEATRVRLDDFLGEQD</sequence>
<dbReference type="Gene3D" id="2.160.10.10">
    <property type="entry name" value="Hexapeptide repeat proteins"/>
    <property type="match status" value="1"/>
</dbReference>
<evidence type="ECO:0000313" key="5">
    <source>
        <dbReference type="Proteomes" id="UP001243330"/>
    </source>
</evidence>
<dbReference type="CDD" id="cd03357">
    <property type="entry name" value="LbH_MAT_GAT"/>
    <property type="match status" value="1"/>
</dbReference>
<evidence type="ECO:0000256" key="1">
    <source>
        <dbReference type="ARBA" id="ARBA00022679"/>
    </source>
</evidence>
<dbReference type="Gene3D" id="1.50.10.10">
    <property type="match status" value="1"/>
</dbReference>
<dbReference type="AlphaFoldDB" id="A0AAD9EIC4"/>
<reference evidence="4" key="1">
    <citation type="submission" date="2023-01" db="EMBL/GenBank/DDBJ databases">
        <title>Colletotrichum chrysophilum M932 genome sequence.</title>
        <authorList>
            <person name="Baroncelli R."/>
        </authorList>
    </citation>
    <scope>NUCLEOTIDE SEQUENCE</scope>
    <source>
        <strain evidence="4">M932</strain>
    </source>
</reference>
<dbReference type="InterPro" id="IPR008928">
    <property type="entry name" value="6-hairpin_glycosidase_sf"/>
</dbReference>
<dbReference type="InterPro" id="IPR018357">
    <property type="entry name" value="Hexapep_transf_CS"/>
</dbReference>
<feature type="signal peptide" evidence="3">
    <location>
        <begin position="1"/>
        <end position="20"/>
    </location>
</feature>
<organism evidence="4 5">
    <name type="scientific">Colletotrichum chrysophilum</name>
    <dbReference type="NCBI Taxonomy" id="1836956"/>
    <lineage>
        <taxon>Eukaryota</taxon>
        <taxon>Fungi</taxon>
        <taxon>Dikarya</taxon>
        <taxon>Ascomycota</taxon>
        <taxon>Pezizomycotina</taxon>
        <taxon>Sordariomycetes</taxon>
        <taxon>Hypocreomycetidae</taxon>
        <taxon>Glomerellales</taxon>
        <taxon>Glomerellaceae</taxon>
        <taxon>Colletotrichum</taxon>
        <taxon>Colletotrichum gloeosporioides species complex</taxon>
    </lineage>
</organism>
<comment type="caution">
    <text evidence="4">The sequence shown here is derived from an EMBL/GenBank/DDBJ whole genome shotgun (WGS) entry which is preliminary data.</text>
</comment>
<dbReference type="GO" id="GO:0005975">
    <property type="term" value="P:carbohydrate metabolic process"/>
    <property type="evidence" value="ECO:0007669"/>
    <property type="project" value="InterPro"/>
</dbReference>
<dbReference type="SUPFAM" id="SSF51161">
    <property type="entry name" value="Trimeric LpxA-like enzymes"/>
    <property type="match status" value="1"/>
</dbReference>
<gene>
    <name evidence="4" type="ORF">CCHR01_08737</name>
</gene>
<dbReference type="PANTHER" id="PTHR33886">
    <property type="entry name" value="UNSATURATED RHAMNOGALACTURONAN HYDROLASE (EUROFUNG)"/>
    <property type="match status" value="1"/>
</dbReference>
<evidence type="ECO:0000313" key="4">
    <source>
        <dbReference type="EMBL" id="KAK1848612.1"/>
    </source>
</evidence>
<dbReference type="Proteomes" id="UP001243330">
    <property type="component" value="Unassembled WGS sequence"/>
</dbReference>
<dbReference type="PANTHER" id="PTHR33886:SF9">
    <property type="entry name" value="UNSATURATED RHAMNOGALACTURONAN HYDROLASE (EUROFUNG)"/>
    <property type="match status" value="1"/>
</dbReference>
<feature type="chain" id="PRO_5042167756" evidence="3">
    <location>
        <begin position="21"/>
        <end position="610"/>
    </location>
</feature>
<dbReference type="InterPro" id="IPR011004">
    <property type="entry name" value="Trimer_LpxA-like_sf"/>
</dbReference>
<evidence type="ECO:0000256" key="3">
    <source>
        <dbReference type="SAM" id="SignalP"/>
    </source>
</evidence>
<keyword evidence="1" id="KW-0808">Transferase</keyword>
<dbReference type="PROSITE" id="PS00101">
    <property type="entry name" value="HEXAPEP_TRANSFERASES"/>
    <property type="match status" value="1"/>
</dbReference>
<dbReference type="InterPro" id="IPR012341">
    <property type="entry name" value="6hp_glycosidase-like_sf"/>
</dbReference>
<keyword evidence="5" id="KW-1185">Reference proteome</keyword>
<dbReference type="Pfam" id="PF00132">
    <property type="entry name" value="Hexapep"/>
    <property type="match status" value="1"/>
</dbReference>
<dbReference type="EMBL" id="JAQOWY010000166">
    <property type="protein sequence ID" value="KAK1848612.1"/>
    <property type="molecule type" value="Genomic_DNA"/>
</dbReference>
<accession>A0AAD9EIC4</accession>
<evidence type="ECO:0000256" key="2">
    <source>
        <dbReference type="ARBA" id="ARBA00022801"/>
    </source>
</evidence>
<dbReference type="InterPro" id="IPR052043">
    <property type="entry name" value="PolySaccharide_Degr_Enz"/>
</dbReference>
<name>A0AAD9EIC4_9PEZI</name>
<dbReference type="InterPro" id="IPR010905">
    <property type="entry name" value="Glyco_hydro_88"/>
</dbReference>
<keyword evidence="2 4" id="KW-0378">Hydrolase</keyword>
<dbReference type="GO" id="GO:0016740">
    <property type="term" value="F:transferase activity"/>
    <property type="evidence" value="ECO:0007669"/>
    <property type="project" value="UniProtKB-KW"/>
</dbReference>
<dbReference type="SUPFAM" id="SSF48208">
    <property type="entry name" value="Six-hairpin glycosidases"/>
    <property type="match status" value="1"/>
</dbReference>